<dbReference type="GO" id="GO:0032259">
    <property type="term" value="P:methylation"/>
    <property type="evidence" value="ECO:0007669"/>
    <property type="project" value="UniProtKB-KW"/>
</dbReference>
<sequence length="286" mass="32363">MDWHRFLNRVERMHATTTDAELRSEWQALIAEVDENDKPYHLALAVDEFESRRGDRPRSDFHILDHGCGPASALVWLAAIGFTNSRGVDVGGDFEAQNRWARVALGHNNDCFAIYDGKELPIADRSIDAIISHQVLEHVPEAQFESYYAEQGRVLVDGGIVLAQVPHKLVPYDSHSRTWVLHMLPKAIAESLMKAAGREWPDHLHLRWPSTHVSMSKRFIGPVINHSAKRLVELTTMKYYDGPRGMRTFIGSLCRVPGVGRLFARVLSSFVLMETVATRCRPDSSR</sequence>
<keyword evidence="2" id="KW-0808">Transferase</keyword>
<keyword evidence="3" id="KW-1185">Reference proteome</keyword>
<dbReference type="CDD" id="cd02440">
    <property type="entry name" value="AdoMet_MTases"/>
    <property type="match status" value="1"/>
</dbReference>
<keyword evidence="2" id="KW-0489">Methyltransferase</keyword>
<dbReference type="Proteomes" id="UP000682843">
    <property type="component" value="Chromosome"/>
</dbReference>
<dbReference type="Pfam" id="PF08241">
    <property type="entry name" value="Methyltransf_11"/>
    <property type="match status" value="1"/>
</dbReference>
<dbReference type="InterPro" id="IPR029063">
    <property type="entry name" value="SAM-dependent_MTases_sf"/>
</dbReference>
<gene>
    <name evidence="2" type="ORF">RPMA_09975</name>
</gene>
<evidence type="ECO:0000313" key="2">
    <source>
        <dbReference type="EMBL" id="QUS39129.1"/>
    </source>
</evidence>
<evidence type="ECO:0000313" key="3">
    <source>
        <dbReference type="Proteomes" id="UP000682843"/>
    </source>
</evidence>
<dbReference type="EMBL" id="CP036498">
    <property type="protein sequence ID" value="QUS39129.1"/>
    <property type="molecule type" value="Genomic_DNA"/>
</dbReference>
<evidence type="ECO:0000259" key="1">
    <source>
        <dbReference type="Pfam" id="PF08241"/>
    </source>
</evidence>
<protein>
    <submittedName>
        <fullName evidence="2">Class I SAM-dependent methyltransferase</fullName>
    </submittedName>
</protein>
<dbReference type="InterPro" id="IPR013216">
    <property type="entry name" value="Methyltransf_11"/>
</dbReference>
<feature type="domain" description="Methyltransferase type 11" evidence="1">
    <location>
        <begin position="64"/>
        <end position="162"/>
    </location>
</feature>
<accession>A0ABX8A608</accession>
<name>A0ABX8A608_9BRAD</name>
<organism evidence="2 3">
    <name type="scientific">Tardiphaga alba</name>
    <dbReference type="NCBI Taxonomy" id="340268"/>
    <lineage>
        <taxon>Bacteria</taxon>
        <taxon>Pseudomonadati</taxon>
        <taxon>Pseudomonadota</taxon>
        <taxon>Alphaproteobacteria</taxon>
        <taxon>Hyphomicrobiales</taxon>
        <taxon>Nitrobacteraceae</taxon>
        <taxon>Tardiphaga</taxon>
    </lineage>
</organism>
<dbReference type="SUPFAM" id="SSF53335">
    <property type="entry name" value="S-adenosyl-L-methionine-dependent methyltransferases"/>
    <property type="match status" value="1"/>
</dbReference>
<proteinExistence type="predicted"/>
<reference evidence="2 3" key="1">
    <citation type="submission" date="2019-02" db="EMBL/GenBank/DDBJ databases">
        <title>Emended description of the genus Rhodopseudomonas and description of Rhodopseudomonas albus sp. nov., a non-phototrophic, heavy-metal-tolerant bacterium isolated from garden soil.</title>
        <authorList>
            <person name="Bao Z."/>
            <person name="Cao W.W."/>
            <person name="Sato Y."/>
            <person name="Nishizawa T."/>
            <person name="Zhao J."/>
            <person name="Guo Y."/>
            <person name="Ohta H."/>
        </authorList>
    </citation>
    <scope>NUCLEOTIDE SEQUENCE [LARGE SCALE GENOMIC DNA]</scope>
    <source>
        <strain evidence="2 3">SK50-23</strain>
    </source>
</reference>
<dbReference type="RefSeq" id="WP_211912674.1">
    <property type="nucleotide sequence ID" value="NZ_CP036498.1"/>
</dbReference>
<dbReference type="GO" id="GO:0008168">
    <property type="term" value="F:methyltransferase activity"/>
    <property type="evidence" value="ECO:0007669"/>
    <property type="project" value="UniProtKB-KW"/>
</dbReference>
<dbReference type="Gene3D" id="3.40.50.150">
    <property type="entry name" value="Vaccinia Virus protein VP39"/>
    <property type="match status" value="1"/>
</dbReference>